<dbReference type="AlphaFoldDB" id="A0A0K2VHC0"/>
<feature type="compositionally biased region" description="Basic and acidic residues" evidence="1">
    <location>
        <begin position="1"/>
        <end position="13"/>
    </location>
</feature>
<name>A0A0K2VHC0_LEPSM</name>
<evidence type="ECO:0000313" key="2">
    <source>
        <dbReference type="EMBL" id="CDW49612.1"/>
    </source>
</evidence>
<reference evidence="2" key="1">
    <citation type="submission" date="2014-05" db="EMBL/GenBank/DDBJ databases">
        <authorList>
            <person name="Chronopoulou M."/>
        </authorList>
    </citation>
    <scope>NUCLEOTIDE SEQUENCE</scope>
    <source>
        <tissue evidence="2">Whole organism</tissue>
    </source>
</reference>
<accession>A0A0K2VHC0</accession>
<dbReference type="EMBL" id="HACA01032251">
    <property type="protein sequence ID" value="CDW49612.1"/>
    <property type="molecule type" value="Transcribed_RNA"/>
</dbReference>
<evidence type="ECO:0000256" key="1">
    <source>
        <dbReference type="SAM" id="MobiDB-lite"/>
    </source>
</evidence>
<dbReference type="EMBL" id="HACA01027483">
    <property type="protein sequence ID" value="CDW44844.1"/>
    <property type="molecule type" value="Transcribed_RNA"/>
</dbReference>
<feature type="region of interest" description="Disordered" evidence="1">
    <location>
        <begin position="1"/>
        <end position="20"/>
    </location>
</feature>
<protein>
    <submittedName>
        <fullName evidence="2">Uncharacterized protein</fullName>
    </submittedName>
</protein>
<sequence>MWVKVQEEDHRLEEEVEEAQ</sequence>
<organism evidence="2">
    <name type="scientific">Lepeophtheirus salmonis</name>
    <name type="common">Salmon louse</name>
    <name type="synonym">Caligus salmonis</name>
    <dbReference type="NCBI Taxonomy" id="72036"/>
    <lineage>
        <taxon>Eukaryota</taxon>
        <taxon>Metazoa</taxon>
        <taxon>Ecdysozoa</taxon>
        <taxon>Arthropoda</taxon>
        <taxon>Crustacea</taxon>
        <taxon>Multicrustacea</taxon>
        <taxon>Hexanauplia</taxon>
        <taxon>Copepoda</taxon>
        <taxon>Siphonostomatoida</taxon>
        <taxon>Caligidae</taxon>
        <taxon>Lepeophtheirus</taxon>
    </lineage>
</organism>
<proteinExistence type="predicted"/>